<dbReference type="PANTHER" id="PTHR33112">
    <property type="entry name" value="DOMAIN PROTEIN, PUTATIVE-RELATED"/>
    <property type="match status" value="1"/>
</dbReference>
<dbReference type="CDD" id="cd00180">
    <property type="entry name" value="PKc"/>
    <property type="match status" value="1"/>
</dbReference>
<dbReference type="GO" id="GO:0005524">
    <property type="term" value="F:ATP binding"/>
    <property type="evidence" value="ECO:0007669"/>
    <property type="project" value="InterPro"/>
</dbReference>
<proteinExistence type="predicted"/>
<comment type="caution">
    <text evidence="2">The sequence shown here is derived from an EMBL/GenBank/DDBJ whole genome shotgun (WGS) entry which is preliminary data.</text>
</comment>
<dbReference type="EMBL" id="JAQQWP010000001">
    <property type="protein sequence ID" value="KAK8131879.1"/>
    <property type="molecule type" value="Genomic_DNA"/>
</dbReference>
<accession>A0AAW0RAP3</accession>
<dbReference type="InterPro" id="IPR000719">
    <property type="entry name" value="Prot_kinase_dom"/>
</dbReference>
<dbReference type="AlphaFoldDB" id="A0AAW0RAP3"/>
<name>A0AAW0RAP3_9PEZI</name>
<dbReference type="Pfam" id="PF00069">
    <property type="entry name" value="Pkinase"/>
    <property type="match status" value="1"/>
</dbReference>
<dbReference type="Proteomes" id="UP001392437">
    <property type="component" value="Unassembled WGS sequence"/>
</dbReference>
<dbReference type="PROSITE" id="PS50011">
    <property type="entry name" value="PROTEIN_KINASE_DOM"/>
    <property type="match status" value="1"/>
</dbReference>
<dbReference type="GO" id="GO:0004672">
    <property type="term" value="F:protein kinase activity"/>
    <property type="evidence" value="ECO:0007669"/>
    <property type="project" value="InterPro"/>
</dbReference>
<dbReference type="PANTHER" id="PTHR33112:SF10">
    <property type="entry name" value="TOL"/>
    <property type="match status" value="1"/>
</dbReference>
<dbReference type="Gene3D" id="1.10.510.10">
    <property type="entry name" value="Transferase(Phosphotransferase) domain 1"/>
    <property type="match status" value="1"/>
</dbReference>
<dbReference type="Pfam" id="PF06985">
    <property type="entry name" value="HET"/>
    <property type="match status" value="1"/>
</dbReference>
<keyword evidence="3" id="KW-1185">Reference proteome</keyword>
<reference evidence="2 3" key="1">
    <citation type="submission" date="2023-01" db="EMBL/GenBank/DDBJ databases">
        <title>Analysis of 21 Apiospora genomes using comparative genomics revels a genus with tremendous synthesis potential of carbohydrate active enzymes and secondary metabolites.</title>
        <authorList>
            <person name="Sorensen T."/>
        </authorList>
    </citation>
    <scope>NUCLEOTIDE SEQUENCE [LARGE SCALE GENOMIC DNA]</scope>
    <source>
        <strain evidence="2 3">CBS 117206</strain>
    </source>
</reference>
<sequence length="1159" mass="131159">MEPTITSSIAMTRRIHEERVECAEMLGRKPFVPADKLQEILTKANVEAVLRDQKVQPTSDLTNFIMSKARMIFLGLVWTKKLQDITRLKNAGVDDGSLPIGLHIGTDKVSSLDKDTSALTNNRLPILSDWGPSDIDSFVNFHWDLQAPTFSQYKYLKLSLKCPLPLRIPARPSNTISYSGSSAEVRQLELLDNSWRGPGNNQPRAKPQLVAVKKFFRTFTKYFGREQENMERIAKSTEHDHILKAIGAFESGSECHIIFPWADGGNLNEFWRKTNAVPQDAKASRPLVLWCLEQIWGIADALFFLHTQGYRHGDLKPENLLHITDGKGSGRLVVADFGLAKLHLINTMKREDPSTSWHATFKYEPPDVLKQRDSPRSRQFDMWSAGCCFLEFATWLGGGWSRLQHFRNSETFDKFWQREEGQEPVIHRRVREEISLILNYAGKSAIKDIVELVQNRLLKVKLSRAERLEDEPKDMDKRANSIEAKCHLERVLETARKDSSYCIGQRLPLVLLRKMADLVNSWNTLPDNDFASALFRRPDWVPTAPPTTVMATRCDKCSAIDFLSPHSDIPFDQAQLQQESDNCGICAVIQDALSNLGWTKQSGIIVRVGSEFKVSSRRGRDFSALSMYADPGTPTEKIEGIAQLGYPDLPRIGSPQDYVIIRAWLETCNTDRKCYLWKTADDLPPMPTRVIYVGSKAKPDLRLVETAGKQLKAKYVALSYCWGQLADKDKFCTTNGTRKHNIKSIPFRRLPKSFRDAVTVTREIEVQYLWIDSICIIQGDDGDWAAESQKMGDVFGSAYCTLAASSAKSSIGGFLGPEGSNEPRVPRVSRKTAAVTIPDGTNLYLCRSIDNFWDDVEGSVLASRGWVFQERALSRRTIHFTSTQLYWECGHGVRCETLTISENTKANLMGDADFPKYVLDYFKGGQIVLFQYLYQLYSGRNFRHDSDRAVALRGLEDRLGGKFGTGAEFGMIGKFPQRSLLWKRADPRQRLSRIPQPAGTHVPSWSWMAYTGAIDYLEVPMKSTTWRYENVTIPREWNTLPSERHGARVTQIRAVAFGLNVDTMWWKKGITMDRDDNASPDFGVLKCVVVGEERDLNDNTEDEKNKRHAGESGLDSKIQYVLVVKPLPDGLKILYERVGVGGLPAAKIRKDEKMKIVLV</sequence>
<dbReference type="InterPro" id="IPR011009">
    <property type="entry name" value="Kinase-like_dom_sf"/>
</dbReference>
<dbReference type="SMART" id="SM00220">
    <property type="entry name" value="S_TKc"/>
    <property type="match status" value="1"/>
</dbReference>
<feature type="domain" description="Protein kinase" evidence="1">
    <location>
        <begin position="188"/>
        <end position="490"/>
    </location>
</feature>
<organism evidence="2 3">
    <name type="scientific">Apiospora kogelbergensis</name>
    <dbReference type="NCBI Taxonomy" id="1337665"/>
    <lineage>
        <taxon>Eukaryota</taxon>
        <taxon>Fungi</taxon>
        <taxon>Dikarya</taxon>
        <taxon>Ascomycota</taxon>
        <taxon>Pezizomycotina</taxon>
        <taxon>Sordariomycetes</taxon>
        <taxon>Xylariomycetidae</taxon>
        <taxon>Amphisphaeriales</taxon>
        <taxon>Apiosporaceae</taxon>
        <taxon>Apiospora</taxon>
    </lineage>
</organism>
<dbReference type="SUPFAM" id="SSF56112">
    <property type="entry name" value="Protein kinase-like (PK-like)"/>
    <property type="match status" value="1"/>
</dbReference>
<evidence type="ECO:0000313" key="3">
    <source>
        <dbReference type="Proteomes" id="UP001392437"/>
    </source>
</evidence>
<evidence type="ECO:0000313" key="2">
    <source>
        <dbReference type="EMBL" id="KAK8131879.1"/>
    </source>
</evidence>
<gene>
    <name evidence="2" type="ORF">PG999_000052</name>
</gene>
<protein>
    <recommendedName>
        <fullName evidence="1">Protein kinase domain-containing protein</fullName>
    </recommendedName>
</protein>
<dbReference type="InterPro" id="IPR010730">
    <property type="entry name" value="HET"/>
</dbReference>
<evidence type="ECO:0000259" key="1">
    <source>
        <dbReference type="PROSITE" id="PS50011"/>
    </source>
</evidence>